<accession>A0ABV5HWG2</accession>
<evidence type="ECO:0000313" key="3">
    <source>
        <dbReference type="EMBL" id="MFB9148754.1"/>
    </source>
</evidence>
<dbReference type="Proteomes" id="UP001589670">
    <property type="component" value="Unassembled WGS sequence"/>
</dbReference>
<dbReference type="RefSeq" id="WP_377066984.1">
    <property type="nucleotide sequence ID" value="NZ_JBHMEC010000004.1"/>
</dbReference>
<keyword evidence="1" id="KW-0547">Nucleotide-binding</keyword>
<dbReference type="InterPro" id="IPR056098">
    <property type="entry name" value="Acb2/Tad1_hairpin"/>
</dbReference>
<gene>
    <name evidence="3" type="ORF">ACFFU4_03185</name>
</gene>
<protein>
    <recommendedName>
        <fullName evidence="2">Acb2/Tad1 hairpin domain-containing protein</fullName>
    </recommendedName>
</protein>
<proteinExistence type="predicted"/>
<feature type="domain" description="Acb2/Tad1 hairpin" evidence="2">
    <location>
        <begin position="18"/>
        <end position="74"/>
    </location>
</feature>
<sequence>MPDTIKSSDDARAGNSPVRHAYRQLSDIEKRRVEAIKDHGQALLDEIAEEQGREFAIARTKIEEAVMWAVKGVTR</sequence>
<keyword evidence="4" id="KW-1185">Reference proteome</keyword>
<organism evidence="3 4">
    <name type="scientific">Roseovarius ramblicola</name>
    <dbReference type="NCBI Taxonomy" id="2022336"/>
    <lineage>
        <taxon>Bacteria</taxon>
        <taxon>Pseudomonadati</taxon>
        <taxon>Pseudomonadota</taxon>
        <taxon>Alphaproteobacteria</taxon>
        <taxon>Rhodobacterales</taxon>
        <taxon>Roseobacteraceae</taxon>
        <taxon>Roseovarius</taxon>
    </lineage>
</organism>
<reference evidence="3 4" key="1">
    <citation type="submission" date="2024-09" db="EMBL/GenBank/DDBJ databases">
        <authorList>
            <person name="Sun Q."/>
            <person name="Mori K."/>
        </authorList>
    </citation>
    <scope>NUCLEOTIDE SEQUENCE [LARGE SCALE GENOMIC DNA]</scope>
    <source>
        <strain evidence="3 4">CECT 9424</strain>
    </source>
</reference>
<dbReference type="EMBL" id="JBHMEC010000004">
    <property type="protein sequence ID" value="MFB9148754.1"/>
    <property type="molecule type" value="Genomic_DNA"/>
</dbReference>
<evidence type="ECO:0000259" key="2">
    <source>
        <dbReference type="Pfam" id="PF24729"/>
    </source>
</evidence>
<comment type="caution">
    <text evidence="3">The sequence shown here is derived from an EMBL/GenBank/DDBJ whole genome shotgun (WGS) entry which is preliminary data.</text>
</comment>
<name>A0ABV5HWG2_9RHOB</name>
<evidence type="ECO:0000256" key="1">
    <source>
        <dbReference type="ARBA" id="ARBA00022741"/>
    </source>
</evidence>
<dbReference type="Pfam" id="PF24729">
    <property type="entry name" value="Acb2_Tad1_hairpin"/>
    <property type="match status" value="1"/>
</dbReference>
<evidence type="ECO:0000313" key="4">
    <source>
        <dbReference type="Proteomes" id="UP001589670"/>
    </source>
</evidence>